<evidence type="ECO:0000256" key="3">
    <source>
        <dbReference type="ARBA" id="ARBA00022806"/>
    </source>
</evidence>
<name>A0A9J6BXL3_POLVA</name>
<accession>A0A9J6BXL3</accession>
<evidence type="ECO:0008006" key="10">
    <source>
        <dbReference type="Google" id="ProtNLM"/>
    </source>
</evidence>
<dbReference type="Gene3D" id="3.40.50.300">
    <property type="entry name" value="P-loop containing nucleotide triphosphate hydrolases"/>
    <property type="match status" value="2"/>
</dbReference>
<dbReference type="InterPro" id="IPR041679">
    <property type="entry name" value="DNA2/NAM7-like_C"/>
</dbReference>
<keyword evidence="2" id="KW-0378">Hydrolase</keyword>
<dbReference type="GO" id="GO:0043186">
    <property type="term" value="C:P granule"/>
    <property type="evidence" value="ECO:0007669"/>
    <property type="project" value="TreeGrafter"/>
</dbReference>
<dbReference type="InterPro" id="IPR047187">
    <property type="entry name" value="SF1_C_Upf1"/>
</dbReference>
<evidence type="ECO:0000256" key="4">
    <source>
        <dbReference type="ARBA" id="ARBA00022840"/>
    </source>
</evidence>
<reference evidence="8" key="1">
    <citation type="submission" date="2021-03" db="EMBL/GenBank/DDBJ databases">
        <title>Chromosome level genome of the anhydrobiotic midge Polypedilum vanderplanki.</title>
        <authorList>
            <person name="Yoshida Y."/>
            <person name="Kikawada T."/>
            <person name="Gusev O."/>
        </authorList>
    </citation>
    <scope>NUCLEOTIDE SEQUENCE</scope>
    <source>
        <strain evidence="8">NIAS01</strain>
        <tissue evidence="8">Whole body or cell culture</tissue>
    </source>
</reference>
<feature type="domain" description="DNA2/NAM7 helicase-like C-terminal" evidence="7">
    <location>
        <begin position="641"/>
        <end position="841"/>
    </location>
</feature>
<keyword evidence="4" id="KW-0067">ATP-binding</keyword>
<dbReference type="GO" id="GO:0003723">
    <property type="term" value="F:RNA binding"/>
    <property type="evidence" value="ECO:0007669"/>
    <property type="project" value="InterPro"/>
</dbReference>
<dbReference type="InterPro" id="IPR027417">
    <property type="entry name" value="P-loop_NTPase"/>
</dbReference>
<dbReference type="GO" id="GO:0016787">
    <property type="term" value="F:hydrolase activity"/>
    <property type="evidence" value="ECO:0007669"/>
    <property type="project" value="UniProtKB-KW"/>
</dbReference>
<keyword evidence="9" id="KW-1185">Reference proteome</keyword>
<dbReference type="SUPFAM" id="SSF52540">
    <property type="entry name" value="P-loop containing nucleoside triphosphate hydrolases"/>
    <property type="match status" value="1"/>
</dbReference>
<comment type="caution">
    <text evidence="8">The sequence shown here is derived from an EMBL/GenBank/DDBJ whole genome shotgun (WGS) entry which is preliminary data.</text>
</comment>
<dbReference type="PANTHER" id="PTHR10887">
    <property type="entry name" value="DNA2/NAM7 HELICASE FAMILY"/>
    <property type="match status" value="1"/>
</dbReference>
<dbReference type="Proteomes" id="UP001107558">
    <property type="component" value="Chromosome 3"/>
</dbReference>
<dbReference type="CDD" id="cd18808">
    <property type="entry name" value="SF1_C_Upf1"/>
    <property type="match status" value="1"/>
</dbReference>
<dbReference type="Pfam" id="PF13086">
    <property type="entry name" value="AAA_11"/>
    <property type="match status" value="2"/>
</dbReference>
<evidence type="ECO:0000256" key="2">
    <source>
        <dbReference type="ARBA" id="ARBA00022801"/>
    </source>
</evidence>
<dbReference type="GO" id="GO:0005694">
    <property type="term" value="C:chromosome"/>
    <property type="evidence" value="ECO:0007669"/>
    <property type="project" value="UniProtKB-ARBA"/>
</dbReference>
<dbReference type="GO" id="GO:0032574">
    <property type="term" value="F:5'-3' RNA helicase activity"/>
    <property type="evidence" value="ECO:0007669"/>
    <property type="project" value="InterPro"/>
</dbReference>
<evidence type="ECO:0000256" key="1">
    <source>
        <dbReference type="ARBA" id="ARBA00022741"/>
    </source>
</evidence>
<feature type="domain" description="DNA2/NAM7 helicase helicase" evidence="6">
    <location>
        <begin position="556"/>
        <end position="631"/>
    </location>
</feature>
<evidence type="ECO:0000313" key="9">
    <source>
        <dbReference type="Proteomes" id="UP001107558"/>
    </source>
</evidence>
<dbReference type="OrthoDB" id="6513042at2759"/>
<evidence type="ECO:0000259" key="6">
    <source>
        <dbReference type="Pfam" id="PF13086"/>
    </source>
</evidence>
<feature type="domain" description="DNA2/NAM7 helicase helicase" evidence="6">
    <location>
        <begin position="427"/>
        <end position="526"/>
    </location>
</feature>
<evidence type="ECO:0000259" key="7">
    <source>
        <dbReference type="Pfam" id="PF13087"/>
    </source>
</evidence>
<gene>
    <name evidence="8" type="ORF">PVAND_003962</name>
</gene>
<evidence type="ECO:0000256" key="5">
    <source>
        <dbReference type="ARBA" id="ARBA00023158"/>
    </source>
</evidence>
<sequence>MFKSNDRPQKRREKRNKKFIIEFNRKLELIHDKTNCNNEISDDQQIFKPLRSILNFDDNYIEFNFTAHYAKLKNIDLNNKKKLAWYRIIGKQSKNSRIPIILDESNHEKGELVDLKIRACFKDHFLNLFSFDKKQFAVSIQYTDNEGKTWISTYVVPIPNVDNQEDWNSHEKFLESYLPQDVGGFQLIKLFQNSFRINENTTYEEKLLLNKLMNYIESHIDDRFENKNFFNMFQYMIAIEDLDATKAMEQHSLERQRIFKYTECPFSLQERVNQHLRHIMCDDKIKEFIGALYVFEAEKKISNDVIEFEEVNIIDMLDYQECHDDVEELSNICIRGKITHIFGKIVLFSIRRDRNRKRENRKLDTDRLYKVNFVPNRVTFRVMQRTLSVACGTRLNNFLTSFESNEVLTSDDDFYNFSWMNSELENNEEQQQAVENIVNRTSFPSPFILFGGPGTGKTSTIVEAIAQIVKLKPKAHILITASSNSTCDDIGNRLLKYVSINKILRIYSPSFDEKPEKIDPILQQISNFRNQTLCKCEKRSCRYFLKDACDTTYEEFYTARIVISTLVSCGRITSGGISPIHFDYIFIDEAASESEPQAYIPIVNLGIVNGKINAQIVLSGDHKQLGPIVKNTFAKKMGLELSIMERLMTTDVKYQRRNNQYDNDFVVQLKKNFRNHPAILLFSNENFYNSQLIPVCTEEILNFALDSEILMYNNEFPILFHTTKSRSEEVGVSLKNEGELCVLIYYINFILKRGLNGNVVTEKDIGIISPYRGQRDRMIEELGDRGLEIGTVDAFQGKEKKIIILSCVRSGTTHVGFLRNEKRLNVSLTRAHSLLIIIGNAETLQKCTIWNKFITYCHENNAVVGDIKSVNKAAAINPLLAEKEELPENGLEDEYNE</sequence>
<keyword evidence="3" id="KW-0347">Helicase</keyword>
<keyword evidence="1" id="KW-0547">Nucleotide-binding</keyword>
<dbReference type="FunFam" id="3.40.50.300:FF:000326">
    <property type="entry name" value="P-loop containing nucleoside triphosphate hydrolase"/>
    <property type="match status" value="1"/>
</dbReference>
<proteinExistence type="predicted"/>
<dbReference type="CDD" id="cd18038">
    <property type="entry name" value="DEXXQc_Helz-like"/>
    <property type="match status" value="1"/>
</dbReference>
<organism evidence="8 9">
    <name type="scientific">Polypedilum vanderplanki</name>
    <name type="common">Sleeping chironomid midge</name>
    <dbReference type="NCBI Taxonomy" id="319348"/>
    <lineage>
        <taxon>Eukaryota</taxon>
        <taxon>Metazoa</taxon>
        <taxon>Ecdysozoa</taxon>
        <taxon>Arthropoda</taxon>
        <taxon>Hexapoda</taxon>
        <taxon>Insecta</taxon>
        <taxon>Pterygota</taxon>
        <taxon>Neoptera</taxon>
        <taxon>Endopterygota</taxon>
        <taxon>Diptera</taxon>
        <taxon>Nematocera</taxon>
        <taxon>Chironomoidea</taxon>
        <taxon>Chironomidae</taxon>
        <taxon>Chironominae</taxon>
        <taxon>Polypedilum</taxon>
        <taxon>Polypedilum</taxon>
    </lineage>
</organism>
<dbReference type="PANTHER" id="PTHR10887:SF419">
    <property type="entry name" value="RNA HELICASE MOV10L1"/>
    <property type="match status" value="1"/>
</dbReference>
<dbReference type="GO" id="GO:0035194">
    <property type="term" value="P:regulatory ncRNA-mediated post-transcriptional gene silencing"/>
    <property type="evidence" value="ECO:0007669"/>
    <property type="project" value="TreeGrafter"/>
</dbReference>
<evidence type="ECO:0000313" key="8">
    <source>
        <dbReference type="EMBL" id="KAG5673966.1"/>
    </source>
</evidence>
<dbReference type="InterPro" id="IPR041677">
    <property type="entry name" value="DNA2/NAM7_AAA_11"/>
</dbReference>
<dbReference type="AlphaFoldDB" id="A0A9J6BXL3"/>
<dbReference type="InterPro" id="IPR026122">
    <property type="entry name" value="MOV-10/SDE3_DEXXQ/H-box"/>
</dbReference>
<dbReference type="GO" id="GO:0005524">
    <property type="term" value="F:ATP binding"/>
    <property type="evidence" value="ECO:0007669"/>
    <property type="project" value="UniProtKB-KW"/>
</dbReference>
<dbReference type="EMBL" id="JADBJN010000003">
    <property type="protein sequence ID" value="KAG5673966.1"/>
    <property type="molecule type" value="Genomic_DNA"/>
</dbReference>
<keyword evidence="5" id="KW-0943">RNA-mediated gene silencing</keyword>
<dbReference type="InterPro" id="IPR045055">
    <property type="entry name" value="DNA2/NAM7-like"/>
</dbReference>
<dbReference type="GO" id="GO:0005829">
    <property type="term" value="C:cytosol"/>
    <property type="evidence" value="ECO:0007669"/>
    <property type="project" value="TreeGrafter"/>
</dbReference>
<dbReference type="Pfam" id="PF13087">
    <property type="entry name" value="AAA_12"/>
    <property type="match status" value="1"/>
</dbReference>
<protein>
    <recommendedName>
        <fullName evidence="10">RNA helicase</fullName>
    </recommendedName>
</protein>